<dbReference type="Proteomes" id="UP001174997">
    <property type="component" value="Unassembled WGS sequence"/>
</dbReference>
<organism evidence="1 2">
    <name type="scientific">Cercophora samala</name>
    <dbReference type="NCBI Taxonomy" id="330535"/>
    <lineage>
        <taxon>Eukaryota</taxon>
        <taxon>Fungi</taxon>
        <taxon>Dikarya</taxon>
        <taxon>Ascomycota</taxon>
        <taxon>Pezizomycotina</taxon>
        <taxon>Sordariomycetes</taxon>
        <taxon>Sordariomycetidae</taxon>
        <taxon>Sordariales</taxon>
        <taxon>Lasiosphaeriaceae</taxon>
        <taxon>Cercophora</taxon>
    </lineage>
</organism>
<comment type="caution">
    <text evidence="1">The sequence shown here is derived from an EMBL/GenBank/DDBJ whole genome shotgun (WGS) entry which is preliminary data.</text>
</comment>
<protein>
    <submittedName>
        <fullName evidence="1">Uncharacterized protein</fullName>
    </submittedName>
</protein>
<evidence type="ECO:0000313" key="2">
    <source>
        <dbReference type="Proteomes" id="UP001174997"/>
    </source>
</evidence>
<name>A0AA39ZG33_9PEZI</name>
<reference evidence="1" key="1">
    <citation type="submission" date="2023-06" db="EMBL/GenBank/DDBJ databases">
        <title>Genome-scale phylogeny and comparative genomics of the fungal order Sordariales.</title>
        <authorList>
            <consortium name="Lawrence Berkeley National Laboratory"/>
            <person name="Hensen N."/>
            <person name="Bonometti L."/>
            <person name="Westerberg I."/>
            <person name="Brannstrom I.O."/>
            <person name="Guillou S."/>
            <person name="Cros-Aarteil S."/>
            <person name="Calhoun S."/>
            <person name="Haridas S."/>
            <person name="Kuo A."/>
            <person name="Mondo S."/>
            <person name="Pangilinan J."/>
            <person name="Riley R."/>
            <person name="Labutti K."/>
            <person name="Andreopoulos B."/>
            <person name="Lipzen A."/>
            <person name="Chen C."/>
            <person name="Yanf M."/>
            <person name="Daum C."/>
            <person name="Ng V."/>
            <person name="Clum A."/>
            <person name="Steindorff A."/>
            <person name="Ohm R."/>
            <person name="Martin F."/>
            <person name="Silar P."/>
            <person name="Natvig D."/>
            <person name="Lalanne C."/>
            <person name="Gautier V."/>
            <person name="Ament-Velasquez S.L."/>
            <person name="Kruys A."/>
            <person name="Hutchinson M.I."/>
            <person name="Powell A.J."/>
            <person name="Barry K."/>
            <person name="Miller A.N."/>
            <person name="Grigoriev I.V."/>
            <person name="Debuchy R."/>
            <person name="Gladieux P."/>
            <person name="Thoren M.H."/>
            <person name="Johannesson H."/>
        </authorList>
    </citation>
    <scope>NUCLEOTIDE SEQUENCE</scope>
    <source>
        <strain evidence="1">CBS 307.81</strain>
    </source>
</reference>
<accession>A0AA39ZG33</accession>
<proteinExistence type="predicted"/>
<dbReference type="AlphaFoldDB" id="A0AA39ZG33"/>
<gene>
    <name evidence="1" type="ORF">QBC41DRAFT_222877</name>
</gene>
<dbReference type="EMBL" id="JAULSY010000037">
    <property type="protein sequence ID" value="KAK0669924.1"/>
    <property type="molecule type" value="Genomic_DNA"/>
</dbReference>
<sequence length="138" mass="15990">MPDNVFDWEPICKRHPHEGARPGQTPTPVNLHVNRRGRHRQSAPEYDYRICEKKHQADDGRKKFGGMPMKVITRRLFFGLAQSWLEGMLEKACETAVAGVDDYDIVPSNQDIRDSEPDWDVVTNVEDWIWVEKTDAKN</sequence>
<keyword evidence="2" id="KW-1185">Reference proteome</keyword>
<evidence type="ECO:0000313" key="1">
    <source>
        <dbReference type="EMBL" id="KAK0669924.1"/>
    </source>
</evidence>